<sequence length="101" mass="11371">MSKTIQEIAQKELWVLVSQLKENTNNAELERIAPQVLSLIDQWTSSGKFIWSGPFGDGTSGMAVFEATKDEASKFSQDYSAITSHVLAHYVYKWDVLWGSK</sequence>
<dbReference type="AlphaFoldDB" id="A0A3G1AYZ5"/>
<gene>
    <name evidence="1" type="ORF">SU86_000490</name>
</gene>
<organism evidence="1 2">
    <name type="scientific">Candidatus Nitrosotenuis cloacae</name>
    <dbReference type="NCBI Taxonomy" id="1603555"/>
    <lineage>
        <taxon>Archaea</taxon>
        <taxon>Nitrososphaerota</taxon>
        <taxon>Candidatus Nitrosotenuis</taxon>
    </lineage>
</organism>
<dbReference type="RefSeq" id="WP_048187515.1">
    <property type="nucleotide sequence ID" value="NZ_CP011097.1"/>
</dbReference>
<dbReference type="OrthoDB" id="330at2157"/>
<proteinExistence type="predicted"/>
<protein>
    <submittedName>
        <fullName evidence="1">Uncharacterized protein</fullName>
    </submittedName>
</protein>
<evidence type="ECO:0000313" key="1">
    <source>
        <dbReference type="EMBL" id="AJZ75116.1"/>
    </source>
</evidence>
<evidence type="ECO:0000313" key="2">
    <source>
        <dbReference type="Proteomes" id="UP000266745"/>
    </source>
</evidence>
<name>A0A3G1AYZ5_9ARCH</name>
<dbReference type="STRING" id="1603555.SU86_000490"/>
<keyword evidence="2" id="KW-1185">Reference proteome</keyword>
<dbReference type="EMBL" id="CP011097">
    <property type="protein sequence ID" value="AJZ75116.1"/>
    <property type="molecule type" value="Genomic_DNA"/>
</dbReference>
<dbReference type="KEGG" id="tah:SU86_000490"/>
<dbReference type="Proteomes" id="UP000266745">
    <property type="component" value="Chromosome"/>
</dbReference>
<dbReference type="GeneID" id="24874854"/>
<reference evidence="1 2" key="1">
    <citation type="journal article" date="2016" name="Sci. Rep.">
        <title>A novel ammonia-oxidizing archaeon from wastewater treatment plant: Its enrichment, physiological and genomic characteristics.</title>
        <authorList>
            <person name="Li Y."/>
            <person name="Ding K."/>
            <person name="Wen X."/>
            <person name="Zhang B."/>
            <person name="Shen B."/>
            <person name="Yang Y."/>
        </authorList>
    </citation>
    <scope>NUCLEOTIDE SEQUENCE [LARGE SCALE GENOMIC DNA]</scope>
    <source>
        <strain evidence="1 2">SAT1</strain>
    </source>
</reference>
<accession>A0A3G1AYZ5</accession>